<feature type="transmembrane region" description="Helical" evidence="1">
    <location>
        <begin position="66"/>
        <end position="84"/>
    </location>
</feature>
<evidence type="ECO:0000256" key="1">
    <source>
        <dbReference type="SAM" id="Phobius"/>
    </source>
</evidence>
<accession>A0ABT1WPK6</accession>
<protein>
    <submittedName>
        <fullName evidence="2">O-antigen polysaccharide polymerase Wzy family protein</fullName>
    </submittedName>
</protein>
<dbReference type="RefSeq" id="WP_256945586.1">
    <property type="nucleotide sequence ID" value="NZ_JANHNZ010000008.1"/>
</dbReference>
<feature type="transmembrane region" description="Helical" evidence="1">
    <location>
        <begin position="203"/>
        <end position="222"/>
    </location>
</feature>
<feature type="transmembrane region" description="Helical" evidence="1">
    <location>
        <begin position="12"/>
        <end position="30"/>
    </location>
</feature>
<proteinExistence type="predicted"/>
<dbReference type="Proteomes" id="UP001059480">
    <property type="component" value="Unassembled WGS sequence"/>
</dbReference>
<evidence type="ECO:0000313" key="2">
    <source>
        <dbReference type="EMBL" id="MCQ9210477.1"/>
    </source>
</evidence>
<dbReference type="InterPro" id="IPR029468">
    <property type="entry name" value="O-ag_pol_Wzy"/>
</dbReference>
<feature type="transmembrane region" description="Helical" evidence="1">
    <location>
        <begin position="133"/>
        <end position="156"/>
    </location>
</feature>
<feature type="transmembrane region" description="Helical" evidence="1">
    <location>
        <begin position="378"/>
        <end position="398"/>
    </location>
</feature>
<sequence>MSAKNETIAEKLFLIHIIFLVYITMILIFGVPLIDVLIISISYLGLYYLLTPIIDRKSNAIKPLTLLPIMFVMYALGPLLYQNLYDSKVIVNYLFINLLGLVFLILGLKSVRMKDSNDIGVKADKLDIQALKLVVYIFLLISMLSVVSEVLAFGGLKQMLAAGYGLDRINILKDSVVIGGGFQWLILSGIVTWYYGYKTKEKLFQVVGVLVSVFSLFVLLIIGARSTIIYSVIFLLVLYSYDVKKVKIVPLVVVFSFGIGLAQLYSNARYYFPEGLESTINNSIRMVTVDPGAYLPIPKNISEFISPVRSLLDVLTNSPDVRFYGQSYINAIGAPIPYLARFFVKYGVEINDWFLSTQHPDVFASGAGLGFSPVTEGYLNFGYIGVALHMFIYGWAASKVYAAYVKHQNILTLFLLAGTLPIFFLDALRIHLTSSLYKISRIYLVPMFLYWIVRYVLPKIVNYRRKS</sequence>
<feature type="transmembrane region" description="Helical" evidence="1">
    <location>
        <begin position="228"/>
        <end position="243"/>
    </location>
</feature>
<keyword evidence="1" id="KW-0472">Membrane</keyword>
<gene>
    <name evidence="2" type="ORF">NPA36_07925</name>
</gene>
<organism evidence="2 3">
    <name type="scientific">Granulicatella seriolae</name>
    <dbReference type="NCBI Taxonomy" id="2967226"/>
    <lineage>
        <taxon>Bacteria</taxon>
        <taxon>Bacillati</taxon>
        <taxon>Bacillota</taxon>
        <taxon>Bacilli</taxon>
        <taxon>Lactobacillales</taxon>
        <taxon>Carnobacteriaceae</taxon>
        <taxon>Granulicatella</taxon>
    </lineage>
</organism>
<keyword evidence="1" id="KW-1133">Transmembrane helix</keyword>
<reference evidence="2" key="1">
    <citation type="submission" date="2022-07" db="EMBL/GenBank/DDBJ databases">
        <authorList>
            <person name="Jung M.-Y."/>
            <person name="Lee M."/>
        </authorList>
    </citation>
    <scope>NUCLEOTIDE SEQUENCE</scope>
    <source>
        <strain evidence="2">S8</strain>
    </source>
</reference>
<feature type="transmembrane region" description="Helical" evidence="1">
    <location>
        <begin position="410"/>
        <end position="428"/>
    </location>
</feature>
<keyword evidence="1" id="KW-0812">Transmembrane</keyword>
<keyword evidence="3" id="KW-1185">Reference proteome</keyword>
<reference evidence="2" key="2">
    <citation type="journal article" date="2023" name="Curr. Microbiol.">
        <title>Granulicatella seriolae sp. nov., a Novel Facultative Anaerobe Isolated from Yellowtail Marine Fish.</title>
        <authorList>
            <person name="Lee M."/>
            <person name="Choi Y.J."/>
            <person name="Farooq A."/>
            <person name="Jeong J.B."/>
            <person name="Jung M.Y."/>
        </authorList>
    </citation>
    <scope>NUCLEOTIDE SEQUENCE</scope>
    <source>
        <strain evidence="2">S8</strain>
    </source>
</reference>
<dbReference type="EMBL" id="JANHNZ010000008">
    <property type="protein sequence ID" value="MCQ9210477.1"/>
    <property type="molecule type" value="Genomic_DNA"/>
</dbReference>
<dbReference type="Pfam" id="PF14296">
    <property type="entry name" value="O-ag_pol_Wzy"/>
    <property type="match status" value="1"/>
</dbReference>
<feature type="transmembrane region" description="Helical" evidence="1">
    <location>
        <begin position="248"/>
        <end position="266"/>
    </location>
</feature>
<feature type="transmembrane region" description="Helical" evidence="1">
    <location>
        <begin position="90"/>
        <end position="112"/>
    </location>
</feature>
<dbReference type="NCBIfam" id="TIGR04370">
    <property type="entry name" value="glyco_rpt_poly"/>
    <property type="match status" value="1"/>
</dbReference>
<comment type="caution">
    <text evidence="2">The sequence shown here is derived from an EMBL/GenBank/DDBJ whole genome shotgun (WGS) entry which is preliminary data.</text>
</comment>
<evidence type="ECO:0000313" key="3">
    <source>
        <dbReference type="Proteomes" id="UP001059480"/>
    </source>
</evidence>
<feature type="transmembrane region" description="Helical" evidence="1">
    <location>
        <begin position="440"/>
        <end position="457"/>
    </location>
</feature>
<feature type="transmembrane region" description="Helical" evidence="1">
    <location>
        <begin position="176"/>
        <end position="196"/>
    </location>
</feature>
<name>A0ABT1WPK6_9LACT</name>
<feature type="transmembrane region" description="Helical" evidence="1">
    <location>
        <begin position="36"/>
        <end position="54"/>
    </location>
</feature>
<reference evidence="2" key="3">
    <citation type="journal article" date="2023" name="Microbiol. Resour. Announc.">
        <title>Draft Genome Sequence of Granulicatella sp. Strain S8, Isolated from a Marine Fish, Seriola quinqueradiata.</title>
        <authorList>
            <person name="Lee M."/>
            <person name="Farooq A."/>
            <person name="Jeong J.B."/>
            <person name="Jung M.Y."/>
        </authorList>
    </citation>
    <scope>NUCLEOTIDE SEQUENCE</scope>
    <source>
        <strain evidence="2">S8</strain>
    </source>
</reference>